<protein>
    <recommendedName>
        <fullName evidence="5">Carbohydrate kinase PfkB domain-containing protein</fullName>
    </recommendedName>
</protein>
<gene>
    <name evidence="6" type="ORF">HMPREF9432_01332</name>
</gene>
<proteinExistence type="inferred from homology"/>
<dbReference type="PANTHER" id="PTHR10584">
    <property type="entry name" value="SUGAR KINASE"/>
    <property type="match status" value="1"/>
</dbReference>
<comment type="similarity">
    <text evidence="1 4">Belongs to the carbohydrate kinase PfkB family.</text>
</comment>
<dbReference type="RefSeq" id="WP_006696590.1">
    <property type="nucleotide sequence ID" value="NZ_JH376859.1"/>
</dbReference>
<dbReference type="EMBL" id="ADGH01000012">
    <property type="protein sequence ID" value="EHG24482.1"/>
    <property type="molecule type" value="Genomic_DNA"/>
</dbReference>
<dbReference type="Gene3D" id="3.40.1190.20">
    <property type="match status" value="1"/>
</dbReference>
<dbReference type="InterPro" id="IPR011611">
    <property type="entry name" value="PfkB_dom"/>
</dbReference>
<name>A0ABP2MPF5_9FIRM</name>
<dbReference type="Pfam" id="PF00294">
    <property type="entry name" value="PfkB"/>
    <property type="match status" value="1"/>
</dbReference>
<evidence type="ECO:0000256" key="1">
    <source>
        <dbReference type="ARBA" id="ARBA00010688"/>
    </source>
</evidence>
<dbReference type="SUPFAM" id="SSF53613">
    <property type="entry name" value="Ribokinase-like"/>
    <property type="match status" value="1"/>
</dbReference>
<dbReference type="PRINTS" id="PR00990">
    <property type="entry name" value="RIBOKINASE"/>
</dbReference>
<dbReference type="PROSITE" id="PS00583">
    <property type="entry name" value="PFKB_KINASES_1"/>
    <property type="match status" value="1"/>
</dbReference>
<feature type="domain" description="Carbohydrate kinase PfkB" evidence="5">
    <location>
        <begin position="4"/>
        <end position="290"/>
    </location>
</feature>
<keyword evidence="7" id="KW-1185">Reference proteome</keyword>
<organism evidence="6 7">
    <name type="scientific">Selenomonas noxia F0398</name>
    <dbReference type="NCBI Taxonomy" id="702437"/>
    <lineage>
        <taxon>Bacteria</taxon>
        <taxon>Bacillati</taxon>
        <taxon>Bacillota</taxon>
        <taxon>Negativicutes</taxon>
        <taxon>Selenomonadales</taxon>
        <taxon>Selenomonadaceae</taxon>
        <taxon>Selenomonas</taxon>
    </lineage>
</organism>
<evidence type="ECO:0000259" key="5">
    <source>
        <dbReference type="Pfam" id="PF00294"/>
    </source>
</evidence>
<dbReference type="Proteomes" id="UP000003175">
    <property type="component" value="Unassembled WGS sequence"/>
</dbReference>
<dbReference type="InterPro" id="IPR029056">
    <property type="entry name" value="Ribokinase-like"/>
</dbReference>
<evidence type="ECO:0000256" key="2">
    <source>
        <dbReference type="ARBA" id="ARBA00022679"/>
    </source>
</evidence>
<dbReference type="PROSITE" id="PS00584">
    <property type="entry name" value="PFKB_KINASES_2"/>
    <property type="match status" value="1"/>
</dbReference>
<sequence>MGNAKILILGAAVIDVVIHIDRLPQAGEDIAGRQKGMIVGGCAFNVSKIMGALGTAHDLCVPLGKGMYADIIRQELLQSGHWPMIEDERCDNGYCLSLVEADGERTFITMDGIETMWLDAWLDKIDAQAYDYIYVSGYGFQDDNPGSEVLLRFLRRRKRSCRLVLDPGPRLLGKRFADELLGMRTILEMNEAEAKAMTGEANAAAAARRLYAVTRQPVVVTLGREGSLCRSNEGEMLVPSAPVKAIDTIGAGDSHTAGFLSALSQGKTLREACEEANRVAAIVVQHIGCSMG</sequence>
<evidence type="ECO:0000256" key="3">
    <source>
        <dbReference type="ARBA" id="ARBA00022777"/>
    </source>
</evidence>
<evidence type="ECO:0000313" key="6">
    <source>
        <dbReference type="EMBL" id="EHG24482.1"/>
    </source>
</evidence>
<reference evidence="6 7" key="1">
    <citation type="submission" date="2011-08" db="EMBL/GenBank/DDBJ databases">
        <title>The Genome Sequence of Selenomonas noxia F0398.</title>
        <authorList>
            <consortium name="The Broad Institute Genome Sequencing Platform"/>
            <person name="Earl A."/>
            <person name="Ward D."/>
            <person name="Feldgarden M."/>
            <person name="Gevers D."/>
            <person name="Izard J."/>
            <person name="Ganesan A."/>
            <person name="Blanton J.M."/>
            <person name="Baranova O.V."/>
            <person name="Tanner A.C."/>
            <person name="Dewhirst F.E."/>
            <person name="Young S.K."/>
            <person name="Zeng Q."/>
            <person name="Gargeya S."/>
            <person name="Fitzgerald M."/>
            <person name="Haas B."/>
            <person name="Abouelleil A."/>
            <person name="Alvarado L."/>
            <person name="Arachchi H.M."/>
            <person name="Berlin A."/>
            <person name="Brown A."/>
            <person name="Chapman S.B."/>
            <person name="Chen Z."/>
            <person name="Dunbar C."/>
            <person name="Freedman E."/>
            <person name="Gearin G."/>
            <person name="Gellesch M."/>
            <person name="Goldberg J."/>
            <person name="Griggs A."/>
            <person name="Gujja S."/>
            <person name="Heiman D."/>
            <person name="Howarth C."/>
            <person name="Larson L."/>
            <person name="Lui A."/>
            <person name="MacDonald P.J.P."/>
            <person name="Montmayeur A."/>
            <person name="Murphy C."/>
            <person name="Neiman D."/>
            <person name="Pearson M."/>
            <person name="Priest M."/>
            <person name="Roberts A."/>
            <person name="Saif S."/>
            <person name="Shea T."/>
            <person name="Shenoy N."/>
            <person name="Sisk P."/>
            <person name="Stolte C."/>
            <person name="Sykes S."/>
            <person name="Wortman J."/>
            <person name="Nusbaum C."/>
            <person name="Birren B."/>
        </authorList>
    </citation>
    <scope>NUCLEOTIDE SEQUENCE [LARGE SCALE GENOMIC DNA]</scope>
    <source>
        <strain evidence="6 7">F0398</strain>
    </source>
</reference>
<evidence type="ECO:0000256" key="4">
    <source>
        <dbReference type="RuleBase" id="RU003704"/>
    </source>
</evidence>
<accession>A0ABP2MPF5</accession>
<keyword evidence="3 4" id="KW-0418">Kinase</keyword>
<dbReference type="InterPro" id="IPR002139">
    <property type="entry name" value="Ribo/fructo_kinase"/>
</dbReference>
<evidence type="ECO:0000313" key="7">
    <source>
        <dbReference type="Proteomes" id="UP000003175"/>
    </source>
</evidence>
<dbReference type="PANTHER" id="PTHR10584:SF166">
    <property type="entry name" value="RIBOKINASE"/>
    <property type="match status" value="1"/>
</dbReference>
<dbReference type="InterPro" id="IPR002173">
    <property type="entry name" value="Carboh/pur_kinase_PfkB_CS"/>
</dbReference>
<comment type="caution">
    <text evidence="6">The sequence shown here is derived from an EMBL/GenBank/DDBJ whole genome shotgun (WGS) entry which is preliminary data.</text>
</comment>
<keyword evidence="2 4" id="KW-0808">Transferase</keyword>